<dbReference type="FunFam" id="3.40.1690.20:FF:000001">
    <property type="entry name" value="AFG3-like AAA ATPase 2"/>
    <property type="match status" value="1"/>
</dbReference>
<comment type="catalytic activity">
    <reaction evidence="18">
        <text>ATP + H2O = ADP + phosphate + H(+)</text>
        <dbReference type="Rhea" id="RHEA:13065"/>
        <dbReference type="ChEBI" id="CHEBI:15377"/>
        <dbReference type="ChEBI" id="CHEBI:15378"/>
        <dbReference type="ChEBI" id="CHEBI:30616"/>
        <dbReference type="ChEBI" id="CHEBI:43474"/>
        <dbReference type="ChEBI" id="CHEBI:456216"/>
    </reaction>
    <physiologicalReaction direction="left-to-right" evidence="18">
        <dbReference type="Rhea" id="RHEA:13066"/>
    </physiologicalReaction>
</comment>
<keyword evidence="5" id="KW-0645">Protease</keyword>
<comment type="cofactor">
    <cofactor evidence="1">
        <name>Zn(2+)</name>
        <dbReference type="ChEBI" id="CHEBI:29105"/>
    </cofactor>
</comment>
<evidence type="ECO:0000256" key="8">
    <source>
        <dbReference type="ARBA" id="ARBA00022741"/>
    </source>
</evidence>
<dbReference type="EMBL" id="JAVHJS010000015">
    <property type="protein sequence ID" value="KAK2834812.1"/>
    <property type="molecule type" value="Genomic_DNA"/>
</dbReference>
<dbReference type="InterPro" id="IPR003959">
    <property type="entry name" value="ATPase_AAA_core"/>
</dbReference>
<reference evidence="21" key="1">
    <citation type="submission" date="2023-08" db="EMBL/GenBank/DDBJ databases">
        <title>Pelteobagrus vachellii genome.</title>
        <authorList>
            <person name="Liu H."/>
        </authorList>
    </citation>
    <scope>NUCLEOTIDE SEQUENCE</scope>
    <source>
        <strain evidence="21">PRFRI_2022a</strain>
        <tissue evidence="21">Muscle</tissue>
    </source>
</reference>
<dbReference type="PANTHER" id="PTHR43655">
    <property type="entry name" value="ATP-DEPENDENT PROTEASE"/>
    <property type="match status" value="1"/>
</dbReference>
<keyword evidence="7" id="KW-0479">Metal-binding</keyword>
<dbReference type="NCBIfam" id="TIGR01241">
    <property type="entry name" value="FtsH_fam"/>
    <property type="match status" value="1"/>
</dbReference>
<gene>
    <name evidence="21" type="ORF">Q7C36_015513</name>
</gene>
<evidence type="ECO:0000256" key="6">
    <source>
        <dbReference type="ARBA" id="ARBA00022692"/>
    </source>
</evidence>
<dbReference type="SUPFAM" id="SSF140990">
    <property type="entry name" value="FtsH protease domain-like"/>
    <property type="match status" value="1"/>
</dbReference>
<dbReference type="GO" id="GO:0034982">
    <property type="term" value="P:mitochondrial protein processing"/>
    <property type="evidence" value="ECO:0007669"/>
    <property type="project" value="TreeGrafter"/>
</dbReference>
<feature type="compositionally biased region" description="Gly residues" evidence="19">
    <location>
        <begin position="74"/>
        <end position="83"/>
    </location>
</feature>
<dbReference type="FunFam" id="3.40.50.300:FF:000001">
    <property type="entry name" value="ATP-dependent zinc metalloprotease FtsH"/>
    <property type="match status" value="1"/>
</dbReference>
<evidence type="ECO:0000256" key="1">
    <source>
        <dbReference type="ARBA" id="ARBA00001947"/>
    </source>
</evidence>
<feature type="region of interest" description="Disordered" evidence="19">
    <location>
        <begin position="721"/>
        <end position="761"/>
    </location>
</feature>
<keyword evidence="12" id="KW-0067">ATP-binding</keyword>
<keyword evidence="10" id="KW-0378">Hydrolase</keyword>
<dbReference type="FunFam" id="1.10.8.60:FF:000019">
    <property type="entry name" value="AFG3-like AAA ATPase 2"/>
    <property type="match status" value="1"/>
</dbReference>
<evidence type="ECO:0000256" key="5">
    <source>
        <dbReference type="ARBA" id="ARBA00022670"/>
    </source>
</evidence>
<feature type="compositionally biased region" description="Basic and acidic residues" evidence="19">
    <location>
        <begin position="87"/>
        <end position="96"/>
    </location>
</feature>
<keyword evidence="14" id="KW-1133">Transmembrane helix</keyword>
<dbReference type="GO" id="GO:0005524">
    <property type="term" value="F:ATP binding"/>
    <property type="evidence" value="ECO:0007669"/>
    <property type="project" value="UniProtKB-KW"/>
</dbReference>
<evidence type="ECO:0000256" key="12">
    <source>
        <dbReference type="ARBA" id="ARBA00022840"/>
    </source>
</evidence>
<keyword evidence="6" id="KW-0812">Transmembrane</keyword>
<dbReference type="InterPro" id="IPR037219">
    <property type="entry name" value="Peptidase_M41-like"/>
</dbReference>
<dbReference type="PANTHER" id="PTHR43655:SF7">
    <property type="entry name" value="AFG3-LIKE PROTEIN 1"/>
    <property type="match status" value="1"/>
</dbReference>
<keyword evidence="16" id="KW-0496">Mitochondrion</keyword>
<dbReference type="PROSITE" id="PS00674">
    <property type="entry name" value="AAA"/>
    <property type="match status" value="1"/>
</dbReference>
<keyword evidence="17" id="KW-0472">Membrane</keyword>
<evidence type="ECO:0000256" key="16">
    <source>
        <dbReference type="ARBA" id="ARBA00023128"/>
    </source>
</evidence>
<dbReference type="Pfam" id="PF17862">
    <property type="entry name" value="AAA_lid_3"/>
    <property type="match status" value="1"/>
</dbReference>
<dbReference type="CDD" id="cd19501">
    <property type="entry name" value="RecA-like_FtsH"/>
    <property type="match status" value="1"/>
</dbReference>
<keyword evidence="22" id="KW-1185">Reference proteome</keyword>
<evidence type="ECO:0000256" key="11">
    <source>
        <dbReference type="ARBA" id="ARBA00022833"/>
    </source>
</evidence>
<evidence type="ECO:0000313" key="21">
    <source>
        <dbReference type="EMBL" id="KAK2834812.1"/>
    </source>
</evidence>
<dbReference type="InterPro" id="IPR050928">
    <property type="entry name" value="ATP-dep_Zn_Metalloprotease"/>
</dbReference>
<organism evidence="21 22">
    <name type="scientific">Tachysurus vachellii</name>
    <name type="common">Darkbarbel catfish</name>
    <name type="synonym">Pelteobagrus vachellii</name>
    <dbReference type="NCBI Taxonomy" id="175792"/>
    <lineage>
        <taxon>Eukaryota</taxon>
        <taxon>Metazoa</taxon>
        <taxon>Chordata</taxon>
        <taxon>Craniata</taxon>
        <taxon>Vertebrata</taxon>
        <taxon>Euteleostomi</taxon>
        <taxon>Actinopterygii</taxon>
        <taxon>Neopterygii</taxon>
        <taxon>Teleostei</taxon>
        <taxon>Ostariophysi</taxon>
        <taxon>Siluriformes</taxon>
        <taxon>Bagridae</taxon>
        <taxon>Tachysurus</taxon>
    </lineage>
</organism>
<evidence type="ECO:0000256" key="19">
    <source>
        <dbReference type="SAM" id="MobiDB-lite"/>
    </source>
</evidence>
<comment type="similarity">
    <text evidence="3">In the C-terminal section; belongs to the peptidase M41 family.</text>
</comment>
<dbReference type="GO" id="GO:0004176">
    <property type="term" value="F:ATP-dependent peptidase activity"/>
    <property type="evidence" value="ECO:0007669"/>
    <property type="project" value="InterPro"/>
</dbReference>
<evidence type="ECO:0000256" key="10">
    <source>
        <dbReference type="ARBA" id="ARBA00022801"/>
    </source>
</evidence>
<dbReference type="InterPro" id="IPR027417">
    <property type="entry name" value="P-loop_NTPase"/>
</dbReference>
<evidence type="ECO:0000256" key="7">
    <source>
        <dbReference type="ARBA" id="ARBA00022723"/>
    </source>
</evidence>
<dbReference type="HAMAP" id="MF_01458">
    <property type="entry name" value="FtsH"/>
    <property type="match status" value="1"/>
</dbReference>
<evidence type="ECO:0000256" key="2">
    <source>
        <dbReference type="ARBA" id="ARBA00004448"/>
    </source>
</evidence>
<evidence type="ECO:0000259" key="20">
    <source>
        <dbReference type="SMART" id="SM00382"/>
    </source>
</evidence>
<keyword evidence="13" id="KW-0809">Transit peptide</keyword>
<evidence type="ECO:0000256" key="9">
    <source>
        <dbReference type="ARBA" id="ARBA00022792"/>
    </source>
</evidence>
<feature type="region of interest" description="Disordered" evidence="19">
    <location>
        <begin position="64"/>
        <end position="96"/>
    </location>
</feature>
<evidence type="ECO:0000256" key="18">
    <source>
        <dbReference type="ARBA" id="ARBA00048778"/>
    </source>
</evidence>
<proteinExistence type="inferred from homology"/>
<protein>
    <recommendedName>
        <fullName evidence="20">AAA+ ATPase domain-containing protein</fullName>
    </recommendedName>
</protein>
<keyword evidence="11" id="KW-0862">Zinc</keyword>
<dbReference type="GO" id="GO:0046872">
    <property type="term" value="F:metal ion binding"/>
    <property type="evidence" value="ECO:0007669"/>
    <property type="project" value="UniProtKB-KW"/>
</dbReference>
<dbReference type="InterPro" id="IPR041569">
    <property type="entry name" value="AAA_lid_3"/>
</dbReference>
<evidence type="ECO:0000256" key="3">
    <source>
        <dbReference type="ARBA" id="ARBA00010044"/>
    </source>
</evidence>
<dbReference type="SUPFAM" id="SSF52540">
    <property type="entry name" value="P-loop containing nucleoside triphosphate hydrolases"/>
    <property type="match status" value="1"/>
</dbReference>
<dbReference type="Pfam" id="PF01434">
    <property type="entry name" value="Peptidase_M41"/>
    <property type="match status" value="1"/>
</dbReference>
<dbReference type="GO" id="GO:0016887">
    <property type="term" value="F:ATP hydrolysis activity"/>
    <property type="evidence" value="ECO:0007669"/>
    <property type="project" value="InterPro"/>
</dbReference>
<evidence type="ECO:0000256" key="13">
    <source>
        <dbReference type="ARBA" id="ARBA00022946"/>
    </source>
</evidence>
<evidence type="ECO:0000256" key="4">
    <source>
        <dbReference type="ARBA" id="ARBA00010550"/>
    </source>
</evidence>
<dbReference type="InterPro" id="IPR005936">
    <property type="entry name" value="FtsH"/>
</dbReference>
<dbReference type="AlphaFoldDB" id="A0AA88MBH3"/>
<dbReference type="FunFam" id="1.20.58.760:FF:000003">
    <property type="entry name" value="AFG3-like AAA ATPase 2"/>
    <property type="match status" value="1"/>
</dbReference>
<dbReference type="SMART" id="SM00382">
    <property type="entry name" value="AAA"/>
    <property type="match status" value="1"/>
</dbReference>
<dbReference type="GO" id="GO:0004222">
    <property type="term" value="F:metalloendopeptidase activity"/>
    <property type="evidence" value="ECO:0007669"/>
    <property type="project" value="InterPro"/>
</dbReference>
<dbReference type="Gene3D" id="3.40.50.300">
    <property type="entry name" value="P-loop containing nucleotide triphosphate hydrolases"/>
    <property type="match status" value="1"/>
</dbReference>
<comment type="similarity">
    <text evidence="4">In the N-terminal section; belongs to the AAA ATPase family.</text>
</comment>
<evidence type="ECO:0000256" key="15">
    <source>
        <dbReference type="ARBA" id="ARBA00023049"/>
    </source>
</evidence>
<dbReference type="InterPro" id="IPR003960">
    <property type="entry name" value="ATPase_AAA_CS"/>
</dbReference>
<dbReference type="Gene3D" id="1.20.58.760">
    <property type="entry name" value="Peptidase M41"/>
    <property type="match status" value="1"/>
</dbReference>
<evidence type="ECO:0000313" key="22">
    <source>
        <dbReference type="Proteomes" id="UP001187315"/>
    </source>
</evidence>
<evidence type="ECO:0000256" key="17">
    <source>
        <dbReference type="ARBA" id="ARBA00023136"/>
    </source>
</evidence>
<dbReference type="Proteomes" id="UP001187315">
    <property type="component" value="Unassembled WGS sequence"/>
</dbReference>
<dbReference type="Pfam" id="PF00004">
    <property type="entry name" value="AAA"/>
    <property type="match status" value="1"/>
</dbReference>
<comment type="caution">
    <text evidence="21">The sequence shown here is derived from an EMBL/GenBank/DDBJ whole genome shotgun (WGS) entry which is preliminary data.</text>
</comment>
<keyword evidence="15" id="KW-0482">Metalloprotease</keyword>
<dbReference type="Gene3D" id="3.40.1690.20">
    <property type="match status" value="1"/>
</dbReference>
<dbReference type="GO" id="GO:0005745">
    <property type="term" value="C:m-AAA complex"/>
    <property type="evidence" value="ECO:0007669"/>
    <property type="project" value="UniProtKB-ARBA"/>
</dbReference>
<dbReference type="InterPro" id="IPR003593">
    <property type="entry name" value="AAA+_ATPase"/>
</dbReference>
<dbReference type="InterPro" id="IPR000642">
    <property type="entry name" value="Peptidase_M41"/>
</dbReference>
<comment type="subcellular location">
    <subcellularLocation>
        <location evidence="2">Mitochondrion inner membrane</location>
        <topology evidence="2">Multi-pass membrane protein</topology>
    </subcellularLocation>
</comment>
<accession>A0AA88MBH3</accession>
<dbReference type="Gene3D" id="1.10.8.60">
    <property type="match status" value="1"/>
</dbReference>
<evidence type="ECO:0000256" key="14">
    <source>
        <dbReference type="ARBA" id="ARBA00022989"/>
    </source>
</evidence>
<sequence>MLALLSAAAAPVRFGLRTLQRSSLTAAVGKLSLARLHVHTNKNLTLNYLKPLWAGNDPWSTFKLHSGDTSKDGQPGGGGGGGKKGGKRDWKSRLEQGDVPWDDNDFRYTAITVAGVASALLYLYLRDPGTEITWKDFVHRYLARGLVEGLEVINKQFVRVILVPGAHGTDGSYLWFNIGSVDTFERNLEAAHYELGLESSNTVPVVYRSKIDGSFIKSIIPTLLLIGFLLFTLRRASMGGGGGGGKGRGLFGMSESPAKMMKDNIDVKFKDVAGCEEAKLEILEFVNFLKNPQQYQDLGAKIPKGAVLSGPPGTGKTLLAKATAGEANVPFITVNGSEFLEMFVGVGPARVRDMFAMARKNAPCILFIDEIDAVGRKRGGGNFGGQSEQENTLNQLLVEMDGFNSSTNVVVLAGTNRPDILDPALMRPGRFDRQIYIGPPDIKGRASIFKVHLKPLKLDQNLDPDALARKMAASTPGFTGADIANVCNEAALIAARYLSKAVSTKHFEQAIDRVIGGLEKKTQVLQPTEKKTVAYHEAGHAIVGWLLEHTDPLLKVSIIPRGKGLGYAQYLPKEQYLYTREQLFDRMCMMLGGRVAEQVFFSRITTGAQDDLKKVTQSAYAQIVQFGMSEKVGQVSFDLPRQGDTVLEKPYSEATAELIDQEVRELVDGAYQRTLKLITEQRDLVEKVAKHLLEKEVLDKADMMELLGPRPFEEKSTYEEFVDGTGSFEEDTSLPEGLKDWNKEKEKNQDEVETTQKKQAA</sequence>
<keyword evidence="8" id="KW-0547">Nucleotide-binding</keyword>
<keyword evidence="9" id="KW-0999">Mitochondrion inner membrane</keyword>
<name>A0AA88MBH3_TACVA</name>
<feature type="domain" description="AAA+ ATPase" evidence="20">
    <location>
        <begin position="302"/>
        <end position="441"/>
    </location>
</feature>
<feature type="compositionally biased region" description="Basic and acidic residues" evidence="19">
    <location>
        <begin position="737"/>
        <end position="761"/>
    </location>
</feature>